<sequence length="122" mass="13310">MKKFVIDKGIFSSSLRKSLSKRNSPKPGPARFSLVIISLICLIDSTCSSKNSPSIKSQARANQAKIGSLFSQVPKRPPKPPIQTPIHLFPAWLLLSKQLGHLSYSGTSSASQHAPSLHLMNF</sequence>
<name>A0A3M7SVI5_BRAPC</name>
<proteinExistence type="predicted"/>
<evidence type="ECO:0000313" key="1">
    <source>
        <dbReference type="EMBL" id="RNA39702.1"/>
    </source>
</evidence>
<keyword evidence="2" id="KW-1185">Reference proteome</keyword>
<dbReference type="AlphaFoldDB" id="A0A3M7SVI5"/>
<reference evidence="1 2" key="1">
    <citation type="journal article" date="2018" name="Sci. Rep.">
        <title>Genomic signatures of local adaptation to the degree of environmental predictability in rotifers.</title>
        <authorList>
            <person name="Franch-Gras L."/>
            <person name="Hahn C."/>
            <person name="Garcia-Roger E.M."/>
            <person name="Carmona M.J."/>
            <person name="Serra M."/>
            <person name="Gomez A."/>
        </authorList>
    </citation>
    <scope>NUCLEOTIDE SEQUENCE [LARGE SCALE GENOMIC DNA]</scope>
    <source>
        <strain evidence="1">HYR1</strain>
    </source>
</reference>
<accession>A0A3M7SVI5</accession>
<comment type="caution">
    <text evidence="1">The sequence shown here is derived from an EMBL/GenBank/DDBJ whole genome shotgun (WGS) entry which is preliminary data.</text>
</comment>
<protein>
    <submittedName>
        <fullName evidence="1">Uncharacterized protein</fullName>
    </submittedName>
</protein>
<dbReference type="EMBL" id="REGN01000714">
    <property type="protein sequence ID" value="RNA39702.1"/>
    <property type="molecule type" value="Genomic_DNA"/>
</dbReference>
<gene>
    <name evidence="1" type="ORF">BpHYR1_010684</name>
</gene>
<organism evidence="1 2">
    <name type="scientific">Brachionus plicatilis</name>
    <name type="common">Marine rotifer</name>
    <name type="synonym">Brachionus muelleri</name>
    <dbReference type="NCBI Taxonomy" id="10195"/>
    <lineage>
        <taxon>Eukaryota</taxon>
        <taxon>Metazoa</taxon>
        <taxon>Spiralia</taxon>
        <taxon>Gnathifera</taxon>
        <taxon>Rotifera</taxon>
        <taxon>Eurotatoria</taxon>
        <taxon>Monogononta</taxon>
        <taxon>Pseudotrocha</taxon>
        <taxon>Ploima</taxon>
        <taxon>Brachionidae</taxon>
        <taxon>Brachionus</taxon>
    </lineage>
</organism>
<evidence type="ECO:0000313" key="2">
    <source>
        <dbReference type="Proteomes" id="UP000276133"/>
    </source>
</evidence>
<dbReference type="Proteomes" id="UP000276133">
    <property type="component" value="Unassembled WGS sequence"/>
</dbReference>